<dbReference type="InterPro" id="IPR008271">
    <property type="entry name" value="Ser/Thr_kinase_AS"/>
</dbReference>
<keyword evidence="4" id="KW-0418">Kinase</keyword>
<evidence type="ECO:0000256" key="1">
    <source>
        <dbReference type="SAM" id="MobiDB-lite"/>
    </source>
</evidence>
<evidence type="ECO:0000259" key="3">
    <source>
        <dbReference type="PROSITE" id="PS50011"/>
    </source>
</evidence>
<dbReference type="Proteomes" id="UP000736335">
    <property type="component" value="Unassembled WGS sequence"/>
</dbReference>
<dbReference type="PROSITE" id="PS00108">
    <property type="entry name" value="PROTEIN_KINASE_ST"/>
    <property type="match status" value="1"/>
</dbReference>
<feature type="domain" description="Protein kinase" evidence="3">
    <location>
        <begin position="123"/>
        <end position="390"/>
    </location>
</feature>
<reference evidence="4" key="1">
    <citation type="journal article" date="2020" name="Nat. Commun.">
        <title>Large-scale genome sequencing of mycorrhizal fungi provides insights into the early evolution of symbiotic traits.</title>
        <authorList>
            <person name="Miyauchi S."/>
            <person name="Kiss E."/>
            <person name="Kuo A."/>
            <person name="Drula E."/>
            <person name="Kohler A."/>
            <person name="Sanchez-Garcia M."/>
            <person name="Morin E."/>
            <person name="Andreopoulos B."/>
            <person name="Barry K.W."/>
            <person name="Bonito G."/>
            <person name="Buee M."/>
            <person name="Carver A."/>
            <person name="Chen C."/>
            <person name="Cichocki N."/>
            <person name="Clum A."/>
            <person name="Culley D."/>
            <person name="Crous P.W."/>
            <person name="Fauchery L."/>
            <person name="Girlanda M."/>
            <person name="Hayes R.D."/>
            <person name="Keri Z."/>
            <person name="LaButti K."/>
            <person name="Lipzen A."/>
            <person name="Lombard V."/>
            <person name="Magnuson J."/>
            <person name="Maillard F."/>
            <person name="Murat C."/>
            <person name="Nolan M."/>
            <person name="Ohm R.A."/>
            <person name="Pangilinan J."/>
            <person name="Pereira M.F."/>
            <person name="Perotto S."/>
            <person name="Peter M."/>
            <person name="Pfister S."/>
            <person name="Riley R."/>
            <person name="Sitrit Y."/>
            <person name="Stielow J.B."/>
            <person name="Szollosi G."/>
            <person name="Zifcakova L."/>
            <person name="Stursova M."/>
            <person name="Spatafora J.W."/>
            <person name="Tedersoo L."/>
            <person name="Vaario L.M."/>
            <person name="Yamada A."/>
            <person name="Yan M."/>
            <person name="Wang P."/>
            <person name="Xu J."/>
            <person name="Bruns T."/>
            <person name="Baldrian P."/>
            <person name="Vilgalys R."/>
            <person name="Dunand C."/>
            <person name="Henrissat B."/>
            <person name="Grigoriev I.V."/>
            <person name="Hibbett D."/>
            <person name="Nagy L.G."/>
            <person name="Martin F.M."/>
        </authorList>
    </citation>
    <scope>NUCLEOTIDE SEQUENCE</scope>
    <source>
        <strain evidence="4">UH-Tt-Lm1</strain>
    </source>
</reference>
<keyword evidence="2" id="KW-0812">Transmembrane</keyword>
<evidence type="ECO:0000256" key="2">
    <source>
        <dbReference type="SAM" id="Phobius"/>
    </source>
</evidence>
<dbReference type="PANTHER" id="PTHR44329">
    <property type="entry name" value="SERINE/THREONINE-PROTEIN KINASE TNNI3K-RELATED"/>
    <property type="match status" value="1"/>
</dbReference>
<reference evidence="4" key="2">
    <citation type="submission" date="2020-11" db="EMBL/GenBank/DDBJ databases">
        <authorList>
            <consortium name="DOE Joint Genome Institute"/>
            <person name="Kuo A."/>
            <person name="Miyauchi S."/>
            <person name="Kiss E."/>
            <person name="Drula E."/>
            <person name="Kohler A."/>
            <person name="Sanchez-Garcia M."/>
            <person name="Andreopoulos B."/>
            <person name="Barry K.W."/>
            <person name="Bonito G."/>
            <person name="Buee M."/>
            <person name="Carver A."/>
            <person name="Chen C."/>
            <person name="Cichocki N."/>
            <person name="Clum A."/>
            <person name="Culley D."/>
            <person name="Crous P.W."/>
            <person name="Fauchery L."/>
            <person name="Girlanda M."/>
            <person name="Hayes R."/>
            <person name="Keri Z."/>
            <person name="Labutti K."/>
            <person name="Lipzen A."/>
            <person name="Lombard V."/>
            <person name="Magnuson J."/>
            <person name="Maillard F."/>
            <person name="Morin E."/>
            <person name="Murat C."/>
            <person name="Nolan M."/>
            <person name="Ohm R."/>
            <person name="Pangilinan J."/>
            <person name="Pereira M."/>
            <person name="Perotto S."/>
            <person name="Peter M."/>
            <person name="Riley R."/>
            <person name="Sitrit Y."/>
            <person name="Stielow B."/>
            <person name="Szollosi G."/>
            <person name="Zifcakova L."/>
            <person name="Stursova M."/>
            <person name="Spatafora J.W."/>
            <person name="Tedersoo L."/>
            <person name="Vaario L.-M."/>
            <person name="Yamada A."/>
            <person name="Yan M."/>
            <person name="Wang P."/>
            <person name="Xu J."/>
            <person name="Bruns T."/>
            <person name="Baldrian P."/>
            <person name="Vilgalys R."/>
            <person name="Henrissat B."/>
            <person name="Grigoriev I.V."/>
            <person name="Hibbett D."/>
            <person name="Nagy L.G."/>
            <person name="Martin F.M."/>
        </authorList>
    </citation>
    <scope>NUCLEOTIDE SEQUENCE</scope>
    <source>
        <strain evidence="4">UH-Tt-Lm1</strain>
    </source>
</reference>
<keyword evidence="2" id="KW-1133">Transmembrane helix</keyword>
<dbReference type="SUPFAM" id="SSF56112">
    <property type="entry name" value="Protein kinase-like (PK-like)"/>
    <property type="match status" value="1"/>
</dbReference>
<dbReference type="EMBL" id="WIUZ02000024">
    <property type="protein sequence ID" value="KAF9778166.1"/>
    <property type="molecule type" value="Genomic_DNA"/>
</dbReference>
<feature type="region of interest" description="Disordered" evidence="1">
    <location>
        <begin position="1"/>
        <end position="27"/>
    </location>
</feature>
<dbReference type="InterPro" id="IPR000719">
    <property type="entry name" value="Prot_kinase_dom"/>
</dbReference>
<sequence>MESPSTMLVTPVGPGTEQGAPATNETPLMIPDAESWTNLYRMEVTSNDSLTRVRSLLSHRSSTDAVRRFQGSDAQTFVDFLDRILVQPYLGHKLWQRGLRLLSKICEAHSIVPASYIRQQELICMGTVRYRGGFADVRDGEYLGRHVAIKSLRNEGDSPKSFKRLCREIICWKHLSHPNILPLLGVSISTNRRSFKILTEWMPNGNVKQYTRSNPEANRLKLLSEVMSGVTYIHGLRVVHGDLKGANILVDNAGTACVADFGLMTMTDASAAILSGTAVSPGGTYGWMSPELLDPSRFGSDGRPTRESDCYALGMVIYEVLTGLRPFHYLIAPTPVPAVMRGERPIKPISANSLGLTETIWELVELCWSESSLTRPTAQQLLDCISSASLTWAPPLVYPAARVDFSSIVDPDSNTFDSLTMLTPVSQGVETITLIGGLLVLVIVLLLFILPE</sequence>
<dbReference type="OrthoDB" id="26722at2759"/>
<dbReference type="GO" id="GO:0005524">
    <property type="term" value="F:ATP binding"/>
    <property type="evidence" value="ECO:0007669"/>
    <property type="project" value="InterPro"/>
</dbReference>
<dbReference type="InterPro" id="IPR011009">
    <property type="entry name" value="Kinase-like_dom_sf"/>
</dbReference>
<dbReference type="InterPro" id="IPR051681">
    <property type="entry name" value="Ser/Thr_Kinases-Pseudokinases"/>
</dbReference>
<organism evidence="4 5">
    <name type="scientific">Thelephora terrestris</name>
    <dbReference type="NCBI Taxonomy" id="56493"/>
    <lineage>
        <taxon>Eukaryota</taxon>
        <taxon>Fungi</taxon>
        <taxon>Dikarya</taxon>
        <taxon>Basidiomycota</taxon>
        <taxon>Agaricomycotina</taxon>
        <taxon>Agaricomycetes</taxon>
        <taxon>Thelephorales</taxon>
        <taxon>Thelephoraceae</taxon>
        <taxon>Thelephora</taxon>
    </lineage>
</organism>
<dbReference type="SMART" id="SM00220">
    <property type="entry name" value="S_TKc"/>
    <property type="match status" value="1"/>
</dbReference>
<keyword evidence="5" id="KW-1185">Reference proteome</keyword>
<feature type="transmembrane region" description="Helical" evidence="2">
    <location>
        <begin position="431"/>
        <end position="450"/>
    </location>
</feature>
<accession>A0A9P6H479</accession>
<dbReference type="PROSITE" id="PS50011">
    <property type="entry name" value="PROTEIN_KINASE_DOM"/>
    <property type="match status" value="1"/>
</dbReference>
<keyword evidence="4" id="KW-0808">Transferase</keyword>
<proteinExistence type="predicted"/>
<dbReference type="Pfam" id="PF00069">
    <property type="entry name" value="Pkinase"/>
    <property type="match status" value="1"/>
</dbReference>
<evidence type="ECO:0000313" key="5">
    <source>
        <dbReference type="Proteomes" id="UP000736335"/>
    </source>
</evidence>
<evidence type="ECO:0000313" key="4">
    <source>
        <dbReference type="EMBL" id="KAF9778166.1"/>
    </source>
</evidence>
<dbReference type="AlphaFoldDB" id="A0A9P6H479"/>
<name>A0A9P6H479_9AGAM</name>
<protein>
    <submittedName>
        <fullName evidence="4">Kinase-like domain-containing protein</fullName>
    </submittedName>
</protein>
<gene>
    <name evidence="4" type="ORF">BJ322DRAFT_1131368</name>
</gene>
<dbReference type="GO" id="GO:0004674">
    <property type="term" value="F:protein serine/threonine kinase activity"/>
    <property type="evidence" value="ECO:0007669"/>
    <property type="project" value="TreeGrafter"/>
</dbReference>
<keyword evidence="2" id="KW-0472">Membrane</keyword>
<comment type="caution">
    <text evidence="4">The sequence shown here is derived from an EMBL/GenBank/DDBJ whole genome shotgun (WGS) entry which is preliminary data.</text>
</comment>
<dbReference type="Gene3D" id="1.10.510.10">
    <property type="entry name" value="Transferase(Phosphotransferase) domain 1"/>
    <property type="match status" value="1"/>
</dbReference>